<comment type="caution">
    <text evidence="2">The sequence shown here is derived from an EMBL/GenBank/DDBJ whole genome shotgun (WGS) entry which is preliminary data.</text>
</comment>
<feature type="region of interest" description="Disordered" evidence="1">
    <location>
        <begin position="304"/>
        <end position="333"/>
    </location>
</feature>
<evidence type="ECO:0000313" key="2">
    <source>
        <dbReference type="EMBL" id="OBJ40590.1"/>
    </source>
</evidence>
<feature type="region of interest" description="Disordered" evidence="1">
    <location>
        <begin position="243"/>
        <end position="272"/>
    </location>
</feature>
<feature type="compositionally biased region" description="Basic and acidic residues" evidence="1">
    <location>
        <begin position="305"/>
        <end position="325"/>
    </location>
</feature>
<evidence type="ECO:0008006" key="4">
    <source>
        <dbReference type="Google" id="ProtNLM"/>
    </source>
</evidence>
<name>A0A1A3GXN4_MYCMU</name>
<dbReference type="EMBL" id="LZLC01000153">
    <property type="protein sequence ID" value="OBJ40590.1"/>
    <property type="molecule type" value="Genomic_DNA"/>
</dbReference>
<accession>A0A1A3GXN4</accession>
<dbReference type="AlphaFoldDB" id="A0A1A3GXN4"/>
<sequence length="499" mass="54675">MEFNLPNINIFDRKEKPKNWDKEIASATAFVIPLPDLPGITVSLGARGRAFAYFNAWFGPIQLQNLRVGMTKKQATILAAGALSPVAAPVAGAAVFPISPVAGAGLALFGGPAARIAALYTLYKGPFKASAQLFAPVGGTVRFGAAASFSVDAAFAKKYSLVMLDAGVEGSVNLNLDVSPPGAPPTIQINYADGDVDFAKTLELAANVKLDLLLNAFIRAEVMRKWAWTRTWETARTPLDKSWPLKPSLKIENKRGSGGTQPNPGGNPLANSMMGSIGDTEVEFILDELTNDRSAVDFLMNALTDGKKDNEREKKDPLPGHDQGPRAKHFQPIGTKDDPILVSWYKPPHWYADPIHLDVGKGKQAFRRDERVMLPNGQGIGVQHWPQVGEVFLITGIPTARSGTQQAAFRKTLEQYGFPWGGWEADHVWDVGLGGFDDFHNLWPLEKGVNNRAGNRQLFQTVQYNKPDDPPGTRRLPTVIKDHPDLMSKYFKIRDFREP</sequence>
<proteinExistence type="predicted"/>
<organism evidence="2 3">
    <name type="scientific">Mycolicibacterium mucogenicum</name>
    <name type="common">Mycobacterium mucogenicum</name>
    <dbReference type="NCBI Taxonomy" id="56689"/>
    <lineage>
        <taxon>Bacteria</taxon>
        <taxon>Bacillati</taxon>
        <taxon>Actinomycetota</taxon>
        <taxon>Actinomycetes</taxon>
        <taxon>Mycobacteriales</taxon>
        <taxon>Mycobacteriaceae</taxon>
        <taxon>Mycolicibacterium</taxon>
    </lineage>
</organism>
<evidence type="ECO:0000313" key="3">
    <source>
        <dbReference type="Proteomes" id="UP000093898"/>
    </source>
</evidence>
<reference evidence="3" key="1">
    <citation type="submission" date="2016-06" db="EMBL/GenBank/DDBJ databases">
        <authorList>
            <person name="Sutton G."/>
            <person name="Brinkac L."/>
            <person name="Sanka R."/>
            <person name="Adams M."/>
            <person name="Lau E."/>
            <person name="Garcia-Basteiro A."/>
            <person name="Lopez-Varela E."/>
            <person name="Palencia S."/>
        </authorList>
    </citation>
    <scope>NUCLEOTIDE SEQUENCE [LARGE SCALE GENOMIC DNA]</scope>
    <source>
        <strain evidence="3">1127319.6</strain>
    </source>
</reference>
<gene>
    <name evidence="2" type="ORF">A5630_24725</name>
</gene>
<dbReference type="Proteomes" id="UP000093898">
    <property type="component" value="Unassembled WGS sequence"/>
</dbReference>
<feature type="compositionally biased region" description="Polar residues" evidence="1">
    <location>
        <begin position="260"/>
        <end position="272"/>
    </location>
</feature>
<evidence type="ECO:0000256" key="1">
    <source>
        <dbReference type="SAM" id="MobiDB-lite"/>
    </source>
</evidence>
<protein>
    <recommendedName>
        <fullName evidence="4">HNH endonuclease</fullName>
    </recommendedName>
</protein>